<accession>A0AAE0LE82</accession>
<comment type="caution">
    <text evidence="1">The sequence shown here is derived from an EMBL/GenBank/DDBJ whole genome shotgun (WGS) entry which is preliminary data.</text>
</comment>
<protein>
    <submittedName>
        <fullName evidence="1">Uncharacterized protein</fullName>
    </submittedName>
</protein>
<evidence type="ECO:0000313" key="1">
    <source>
        <dbReference type="EMBL" id="KAK3281554.1"/>
    </source>
</evidence>
<dbReference type="Proteomes" id="UP001190700">
    <property type="component" value="Unassembled WGS sequence"/>
</dbReference>
<keyword evidence="2" id="KW-1185">Reference proteome</keyword>
<gene>
    <name evidence="1" type="ORF">CYMTET_10660</name>
</gene>
<sequence length="100" mass="9531">PAADGSATAALMDALQQGSDPSALSAALVATAAATQGSWTAALNESMSMVSQAIDGAVGTAPTLLAGAQIDEATPMPGLQASTILAATVVPEAPSTAVPP</sequence>
<evidence type="ECO:0000313" key="2">
    <source>
        <dbReference type="Proteomes" id="UP001190700"/>
    </source>
</evidence>
<dbReference type="EMBL" id="LGRX02003802">
    <property type="protein sequence ID" value="KAK3281554.1"/>
    <property type="molecule type" value="Genomic_DNA"/>
</dbReference>
<dbReference type="AlphaFoldDB" id="A0AAE0LE82"/>
<proteinExistence type="predicted"/>
<feature type="non-terminal residue" evidence="1">
    <location>
        <position position="1"/>
    </location>
</feature>
<reference evidence="1 2" key="1">
    <citation type="journal article" date="2015" name="Genome Biol. Evol.">
        <title>Comparative Genomics of a Bacterivorous Green Alga Reveals Evolutionary Causalities and Consequences of Phago-Mixotrophic Mode of Nutrition.</title>
        <authorList>
            <person name="Burns J.A."/>
            <person name="Paasch A."/>
            <person name="Narechania A."/>
            <person name="Kim E."/>
        </authorList>
    </citation>
    <scope>NUCLEOTIDE SEQUENCE [LARGE SCALE GENOMIC DNA]</scope>
    <source>
        <strain evidence="1 2">PLY_AMNH</strain>
    </source>
</reference>
<name>A0AAE0LE82_9CHLO</name>
<organism evidence="1 2">
    <name type="scientific">Cymbomonas tetramitiformis</name>
    <dbReference type="NCBI Taxonomy" id="36881"/>
    <lineage>
        <taxon>Eukaryota</taxon>
        <taxon>Viridiplantae</taxon>
        <taxon>Chlorophyta</taxon>
        <taxon>Pyramimonadophyceae</taxon>
        <taxon>Pyramimonadales</taxon>
        <taxon>Pyramimonadaceae</taxon>
        <taxon>Cymbomonas</taxon>
    </lineage>
</organism>